<feature type="region of interest" description="Disordered" evidence="2">
    <location>
        <begin position="1"/>
        <end position="23"/>
    </location>
</feature>
<dbReference type="Pfam" id="PF00505">
    <property type="entry name" value="HMG_box"/>
    <property type="match status" value="1"/>
</dbReference>
<dbReference type="GO" id="GO:0003677">
    <property type="term" value="F:DNA binding"/>
    <property type="evidence" value="ECO:0007669"/>
    <property type="project" value="UniProtKB-UniRule"/>
</dbReference>
<feature type="domain" description="HMG box" evidence="3">
    <location>
        <begin position="117"/>
        <end position="188"/>
    </location>
</feature>
<name>A0A9N8ZAD6_9GLOM</name>
<reference evidence="4" key="1">
    <citation type="submission" date="2021-06" db="EMBL/GenBank/DDBJ databases">
        <authorList>
            <person name="Kallberg Y."/>
            <person name="Tangrot J."/>
            <person name="Rosling A."/>
        </authorList>
    </citation>
    <scope>NUCLEOTIDE SEQUENCE</scope>
    <source>
        <strain evidence="4">CL551</strain>
    </source>
</reference>
<proteinExistence type="predicted"/>
<evidence type="ECO:0000259" key="3">
    <source>
        <dbReference type="PROSITE" id="PS50118"/>
    </source>
</evidence>
<keyword evidence="1" id="KW-0238">DNA-binding</keyword>
<evidence type="ECO:0000256" key="1">
    <source>
        <dbReference type="PROSITE-ProRule" id="PRU00267"/>
    </source>
</evidence>
<protein>
    <submittedName>
        <fullName evidence="4">6565_t:CDS:1</fullName>
    </submittedName>
</protein>
<feature type="DNA-binding region" description="HMG box" evidence="1">
    <location>
        <begin position="117"/>
        <end position="188"/>
    </location>
</feature>
<dbReference type="SUPFAM" id="SSF47095">
    <property type="entry name" value="HMG-box"/>
    <property type="match status" value="1"/>
</dbReference>
<evidence type="ECO:0000313" key="5">
    <source>
        <dbReference type="Proteomes" id="UP000789342"/>
    </source>
</evidence>
<dbReference type="GO" id="GO:0005634">
    <property type="term" value="C:nucleus"/>
    <property type="evidence" value="ECO:0007669"/>
    <property type="project" value="UniProtKB-UniRule"/>
</dbReference>
<comment type="caution">
    <text evidence="4">The sequence shown here is derived from an EMBL/GenBank/DDBJ whole genome shotgun (WGS) entry which is preliminary data.</text>
</comment>
<dbReference type="EMBL" id="CAJVPV010000937">
    <property type="protein sequence ID" value="CAG8480108.1"/>
    <property type="molecule type" value="Genomic_DNA"/>
</dbReference>
<accession>A0A9N8ZAD6</accession>
<dbReference type="InterPro" id="IPR036910">
    <property type="entry name" value="HMG_box_dom_sf"/>
</dbReference>
<dbReference type="AlphaFoldDB" id="A0A9N8ZAD6"/>
<evidence type="ECO:0000313" key="4">
    <source>
        <dbReference type="EMBL" id="CAG8480108.1"/>
    </source>
</evidence>
<dbReference type="Proteomes" id="UP000789342">
    <property type="component" value="Unassembled WGS sequence"/>
</dbReference>
<organism evidence="4 5">
    <name type="scientific">Acaulospora morrowiae</name>
    <dbReference type="NCBI Taxonomy" id="94023"/>
    <lineage>
        <taxon>Eukaryota</taxon>
        <taxon>Fungi</taxon>
        <taxon>Fungi incertae sedis</taxon>
        <taxon>Mucoromycota</taxon>
        <taxon>Glomeromycotina</taxon>
        <taxon>Glomeromycetes</taxon>
        <taxon>Diversisporales</taxon>
        <taxon>Acaulosporaceae</taxon>
        <taxon>Acaulospora</taxon>
    </lineage>
</organism>
<gene>
    <name evidence="4" type="ORF">AMORRO_LOCUS2266</name>
</gene>
<dbReference type="Gene3D" id="1.10.30.10">
    <property type="entry name" value="High mobility group box domain"/>
    <property type="match status" value="1"/>
</dbReference>
<evidence type="ECO:0000256" key="2">
    <source>
        <dbReference type="SAM" id="MobiDB-lite"/>
    </source>
</evidence>
<dbReference type="PROSITE" id="PS50118">
    <property type="entry name" value="HMG_BOX_2"/>
    <property type="match status" value="1"/>
</dbReference>
<keyword evidence="5" id="KW-1185">Reference proteome</keyword>
<sequence length="280" mass="32374">MSYASHPNDSTRQSTFNSFHQDPASTSIHHQVNLYQRSTPRPTPVNLATKPRNTRYFQPAQRHHYPSRSGYQGITTEIIDDIINSILSDEERVKYESKVFLPLHDLIFPSNRPKRTATRSQNSFIIFRKDYQARITAEQGPEIGSRLKEISRSASLFWRSCSPEDKYMYDRIAACTKKLHDRMSPNYICKPMKKYDGHCGSGRMIERYSATFFMPISQDQRKNVSPSSSITICRSRPDEYVANDLTSHCSFRPSVDRLQINSLSSYDKSLIDSVDRNTRI</sequence>
<keyword evidence="1" id="KW-0539">Nucleus</keyword>
<dbReference type="InterPro" id="IPR009071">
    <property type="entry name" value="HMG_box_dom"/>
</dbReference>
<dbReference type="OrthoDB" id="6247875at2759"/>